<keyword evidence="5 6" id="KW-0472">Membrane</keyword>
<evidence type="ECO:0000256" key="1">
    <source>
        <dbReference type="ARBA" id="ARBA00004651"/>
    </source>
</evidence>
<dbReference type="InterPro" id="IPR052770">
    <property type="entry name" value="Cobalt_transport_CbiQ"/>
</dbReference>
<dbReference type="PANTHER" id="PTHR43723:SF1">
    <property type="entry name" value="COBALT TRANSPORT PROTEIN CBIQ"/>
    <property type="match status" value="1"/>
</dbReference>
<keyword evidence="4 6" id="KW-1133">Transmembrane helix</keyword>
<dbReference type="EMBL" id="JAHBCL010000017">
    <property type="protein sequence ID" value="MBS7527157.1"/>
    <property type="molecule type" value="Genomic_DNA"/>
</dbReference>
<name>A0ABS5PQF9_9FIRM</name>
<dbReference type="InterPro" id="IPR003339">
    <property type="entry name" value="ABC/ECF_trnsptr_transmembrane"/>
</dbReference>
<dbReference type="Pfam" id="PF02361">
    <property type="entry name" value="CbiQ"/>
    <property type="match status" value="1"/>
</dbReference>
<dbReference type="RefSeq" id="WP_213237018.1">
    <property type="nucleotide sequence ID" value="NZ_JAHBCL010000017.1"/>
</dbReference>
<keyword evidence="2" id="KW-1003">Cell membrane</keyword>
<evidence type="ECO:0000256" key="5">
    <source>
        <dbReference type="ARBA" id="ARBA00023136"/>
    </source>
</evidence>
<dbReference type="NCBIfam" id="TIGR02454">
    <property type="entry name" value="ECF_T_CbiQ"/>
    <property type="match status" value="1"/>
</dbReference>
<dbReference type="Proteomes" id="UP000746471">
    <property type="component" value="Unassembled WGS sequence"/>
</dbReference>
<evidence type="ECO:0000256" key="6">
    <source>
        <dbReference type="SAM" id="Phobius"/>
    </source>
</evidence>
<comment type="subcellular location">
    <subcellularLocation>
        <location evidence="1">Cell membrane</location>
        <topology evidence="1">Multi-pass membrane protein</topology>
    </subcellularLocation>
</comment>
<accession>A0ABS5PQF9</accession>
<dbReference type="InterPro" id="IPR012809">
    <property type="entry name" value="ECF_CbiQ"/>
</dbReference>
<evidence type="ECO:0000313" key="8">
    <source>
        <dbReference type="Proteomes" id="UP000746471"/>
    </source>
</evidence>
<feature type="transmembrane region" description="Helical" evidence="6">
    <location>
        <begin position="106"/>
        <end position="126"/>
    </location>
</feature>
<feature type="transmembrane region" description="Helical" evidence="6">
    <location>
        <begin position="38"/>
        <end position="60"/>
    </location>
</feature>
<keyword evidence="3 6" id="KW-0812">Transmembrane</keyword>
<evidence type="ECO:0000313" key="7">
    <source>
        <dbReference type="EMBL" id="MBS7527157.1"/>
    </source>
</evidence>
<organism evidence="7 8">
    <name type="scientific">Fusibacter paucivorans</name>
    <dbReference type="NCBI Taxonomy" id="76009"/>
    <lineage>
        <taxon>Bacteria</taxon>
        <taxon>Bacillati</taxon>
        <taxon>Bacillota</taxon>
        <taxon>Clostridia</taxon>
        <taxon>Eubacteriales</taxon>
        <taxon>Eubacteriales Family XII. Incertae Sedis</taxon>
        <taxon>Fusibacter</taxon>
    </lineage>
</organism>
<evidence type="ECO:0000256" key="3">
    <source>
        <dbReference type="ARBA" id="ARBA00022692"/>
    </source>
</evidence>
<reference evidence="7 8" key="1">
    <citation type="submission" date="2021-05" db="EMBL/GenBank/DDBJ databases">
        <title>Fusibacter ferrireducens sp. nov., an anaerobic, sulfur- and Fe-reducing bacterium isolated from the mangrove sediment.</title>
        <authorList>
            <person name="Qiu D."/>
        </authorList>
    </citation>
    <scope>NUCLEOTIDE SEQUENCE [LARGE SCALE GENOMIC DNA]</scope>
    <source>
        <strain evidence="7 8">DSM 12116</strain>
    </source>
</reference>
<feature type="transmembrane region" description="Helical" evidence="6">
    <location>
        <begin position="146"/>
        <end position="163"/>
    </location>
</feature>
<protein>
    <submittedName>
        <fullName evidence="7">Cobalt ECF transporter T component CbiQ</fullName>
    </submittedName>
</protein>
<sequence>MIRMDAIANQCGIKNWHPLLRISGTLMLLVFSIALDKIAVYTALFIGASFCILLTTPLSIKSYVKMLAIPMGFILLSLIVIAIDADSEEALIRFGYSGFAITRQSLALCLAVFVRSISSIALIFMMSTTVPMQHFIEWMNRLHMPSAFTELFILSYRFIFILIEEAQDMLVAQEMRFGYFKMGNALKTVNQLGASLFMRAFSRFEDLNHAMALRFYDEG</sequence>
<evidence type="ECO:0000256" key="2">
    <source>
        <dbReference type="ARBA" id="ARBA00022475"/>
    </source>
</evidence>
<proteinExistence type="predicted"/>
<keyword evidence="8" id="KW-1185">Reference proteome</keyword>
<dbReference type="PANTHER" id="PTHR43723">
    <property type="entry name" value="COBALT TRANSPORT PROTEIN CBIQ"/>
    <property type="match status" value="1"/>
</dbReference>
<gene>
    <name evidence="7" type="primary">cbiQ</name>
    <name evidence="7" type="ORF">KHM83_10745</name>
</gene>
<comment type="caution">
    <text evidence="7">The sequence shown here is derived from an EMBL/GenBank/DDBJ whole genome shotgun (WGS) entry which is preliminary data.</text>
</comment>
<evidence type="ECO:0000256" key="4">
    <source>
        <dbReference type="ARBA" id="ARBA00022989"/>
    </source>
</evidence>
<dbReference type="CDD" id="cd16914">
    <property type="entry name" value="EcfT"/>
    <property type="match status" value="1"/>
</dbReference>
<feature type="transmembrane region" description="Helical" evidence="6">
    <location>
        <begin position="66"/>
        <end position="85"/>
    </location>
</feature>